<keyword evidence="3" id="KW-1185">Reference proteome</keyword>
<dbReference type="AlphaFoldDB" id="A0AAW4IL65"/>
<keyword evidence="1" id="KW-1133">Transmembrane helix</keyword>
<feature type="transmembrane region" description="Helical" evidence="1">
    <location>
        <begin position="163"/>
        <end position="183"/>
    </location>
</feature>
<feature type="transmembrane region" description="Helical" evidence="1">
    <location>
        <begin position="127"/>
        <end position="143"/>
    </location>
</feature>
<feature type="transmembrane region" description="Helical" evidence="1">
    <location>
        <begin position="32"/>
        <end position="53"/>
    </location>
</feature>
<sequence>MVKLILLGLVAGAFFSSTFILNEMMSAAGGHWFWSASLRYVFMWLIITGIILFQQGMGCLKALTAVFFQHWVFWCLTGSIGFGLFYAGICYAADHVAGWVVAATFMFTVVTSLLVLMVFGQRFDKKFILYALLVFVGVVMVNVSEGLHAAALADTDIAHAVPMAQMLLYGALPALIAAFSYPIGNQLVWQVTRNSRTPALPTDLADQSHAVSGIADTHDEPLISEAYDLPPTLYDTSTTSIALNALPAAAPAPSLLQTLIHRIPSIETTLLHNAFNKVWLMTLGSLPFWLLLGMIVRPELPDSTQVFNTLLVALLAGVAATTIFLYARGQAVTSSEVAGVDATQASEVIFALIGGILLLGNSIPSAMGLLGIGLIIIGLIFFAKDG</sequence>
<keyword evidence="1" id="KW-0472">Membrane</keyword>
<dbReference type="Pfam" id="PF13536">
    <property type="entry name" value="EmrE"/>
    <property type="match status" value="1"/>
</dbReference>
<evidence type="ECO:0000313" key="2">
    <source>
        <dbReference type="EMBL" id="MBO1516233.1"/>
    </source>
</evidence>
<proteinExistence type="predicted"/>
<protein>
    <submittedName>
        <fullName evidence="2">Multidrug resistance efflux transporter family protein</fullName>
    </submittedName>
</protein>
<evidence type="ECO:0000256" key="1">
    <source>
        <dbReference type="SAM" id="Phobius"/>
    </source>
</evidence>
<dbReference type="InterPro" id="IPR032713">
    <property type="entry name" value="EmrE"/>
</dbReference>
<gene>
    <name evidence="2" type="ORF">J3491_02645</name>
</gene>
<comment type="caution">
    <text evidence="2">The sequence shown here is derived from an EMBL/GenBank/DDBJ whole genome shotgun (WGS) entry which is preliminary data.</text>
</comment>
<organism evidence="2 3">
    <name type="scientific">Psychrobacter halodurans</name>
    <dbReference type="NCBI Taxonomy" id="2818439"/>
    <lineage>
        <taxon>Bacteria</taxon>
        <taxon>Pseudomonadati</taxon>
        <taxon>Pseudomonadota</taxon>
        <taxon>Gammaproteobacteria</taxon>
        <taxon>Moraxellales</taxon>
        <taxon>Moraxellaceae</taxon>
        <taxon>Psychrobacter</taxon>
    </lineage>
</organism>
<feature type="transmembrane region" description="Helical" evidence="1">
    <location>
        <begin position="339"/>
        <end position="359"/>
    </location>
</feature>
<dbReference type="Proteomes" id="UP000664161">
    <property type="component" value="Unassembled WGS sequence"/>
</dbReference>
<name>A0AAW4IL65_9GAMM</name>
<feature type="transmembrane region" description="Helical" evidence="1">
    <location>
        <begin position="65"/>
        <end position="87"/>
    </location>
</feature>
<feature type="transmembrane region" description="Helical" evidence="1">
    <location>
        <begin position="278"/>
        <end position="296"/>
    </location>
</feature>
<accession>A0AAW4IL65</accession>
<keyword evidence="1" id="KW-0812">Transmembrane</keyword>
<dbReference type="RefSeq" id="WP_207969108.1">
    <property type="nucleotide sequence ID" value="NZ_JAGBKN010000003.1"/>
</dbReference>
<evidence type="ECO:0000313" key="3">
    <source>
        <dbReference type="Proteomes" id="UP000664161"/>
    </source>
</evidence>
<feature type="transmembrane region" description="Helical" evidence="1">
    <location>
        <begin position="99"/>
        <end position="120"/>
    </location>
</feature>
<reference evidence="2 3" key="1">
    <citation type="submission" date="2021-03" db="EMBL/GenBank/DDBJ databases">
        <authorList>
            <person name="Shang D.-D."/>
            <person name="Du Z.-J."/>
            <person name="Chen G.-J."/>
        </authorList>
    </citation>
    <scope>NUCLEOTIDE SEQUENCE [LARGE SCALE GENOMIC DNA]</scope>
    <source>
        <strain evidence="2 3">F2608</strain>
    </source>
</reference>
<dbReference type="EMBL" id="JAGBKN010000003">
    <property type="protein sequence ID" value="MBO1516233.1"/>
    <property type="molecule type" value="Genomic_DNA"/>
</dbReference>
<feature type="transmembrane region" description="Helical" evidence="1">
    <location>
        <begin position="308"/>
        <end position="327"/>
    </location>
</feature>